<name>A0ABX5END3_9BACL</name>
<dbReference type="RefSeq" id="WP_106342992.1">
    <property type="nucleotide sequence ID" value="NZ_PVTZ01000012.1"/>
</dbReference>
<protein>
    <submittedName>
        <fullName evidence="1">Uncharacterized protein</fullName>
    </submittedName>
</protein>
<accession>A0ABX5END3</accession>
<evidence type="ECO:0000313" key="2">
    <source>
        <dbReference type="Proteomes" id="UP000238836"/>
    </source>
</evidence>
<evidence type="ECO:0000313" key="1">
    <source>
        <dbReference type="EMBL" id="PRZ12645.1"/>
    </source>
</evidence>
<comment type="caution">
    <text evidence="1">The sequence shown here is derived from an EMBL/GenBank/DDBJ whole genome shotgun (WGS) entry which is preliminary data.</text>
</comment>
<organism evidence="1 2">
    <name type="scientific">Laceyella sediminis</name>
    <dbReference type="NCBI Taxonomy" id="573074"/>
    <lineage>
        <taxon>Bacteria</taxon>
        <taxon>Bacillati</taxon>
        <taxon>Bacillota</taxon>
        <taxon>Bacilli</taxon>
        <taxon>Bacillales</taxon>
        <taxon>Thermoactinomycetaceae</taxon>
        <taxon>Laceyella</taxon>
    </lineage>
</organism>
<sequence length="212" mass="24661">MERLYHRHDPSIAGAIYVEIDKHKTTNLDLIHKIFLAAQSFGYVSYIEMVTVSAGDDAFRKSFNVQETRTLASHNQMKVTTSHPTEDLVSFIEQNGDITEMHIDLGTTCYNDNFEWEVFGEAITLSFYTEADGEDWGLYIKVNTDIFVPFRWIRDKRTEEMARMNAPKLKQLIQEIISLLPVTQWEWEEYKDFVIAYLEGNMFASDSKKSHP</sequence>
<reference evidence="1 2" key="1">
    <citation type="submission" date="2018-03" db="EMBL/GenBank/DDBJ databases">
        <title>Genomic Encyclopedia of Archaeal and Bacterial Type Strains, Phase II (KMG-II): from individual species to whole genera.</title>
        <authorList>
            <person name="Goeker M."/>
        </authorList>
    </citation>
    <scope>NUCLEOTIDE SEQUENCE [LARGE SCALE GENOMIC DNA]</scope>
    <source>
        <strain evidence="1 2">RHA1</strain>
    </source>
</reference>
<dbReference type="EMBL" id="PVTZ01000012">
    <property type="protein sequence ID" value="PRZ12645.1"/>
    <property type="molecule type" value="Genomic_DNA"/>
</dbReference>
<proteinExistence type="predicted"/>
<dbReference type="Proteomes" id="UP000238836">
    <property type="component" value="Unassembled WGS sequence"/>
</dbReference>
<keyword evidence="2" id="KW-1185">Reference proteome</keyword>
<gene>
    <name evidence="1" type="ORF">CLV36_11241</name>
</gene>